<dbReference type="Gene3D" id="1.25.10.10">
    <property type="entry name" value="Leucine-rich Repeat Variant"/>
    <property type="match status" value="1"/>
</dbReference>
<evidence type="ECO:0000313" key="2">
    <source>
        <dbReference type="EMBL" id="SIT72136.1"/>
    </source>
</evidence>
<dbReference type="EMBL" id="FTPL01000001">
    <property type="protein sequence ID" value="SIT72136.1"/>
    <property type="molecule type" value="Genomic_DNA"/>
</dbReference>
<dbReference type="AlphaFoldDB" id="A0A1U7PN31"/>
<keyword evidence="1" id="KW-0472">Membrane</keyword>
<keyword evidence="1" id="KW-0812">Transmembrane</keyword>
<dbReference type="STRING" id="550447.SAMN05428946_0825"/>
<accession>A0A1U7PN31</accession>
<proteinExistence type="predicted"/>
<name>A0A1U7PN31_9BACI</name>
<keyword evidence="3" id="KW-1185">Reference proteome</keyword>
<organism evidence="2 3">
    <name type="scientific">Edaphobacillus lindanitolerans</name>
    <dbReference type="NCBI Taxonomy" id="550447"/>
    <lineage>
        <taxon>Bacteria</taxon>
        <taxon>Bacillati</taxon>
        <taxon>Bacillota</taxon>
        <taxon>Bacilli</taxon>
        <taxon>Bacillales</taxon>
        <taxon>Bacillaceae</taxon>
        <taxon>Edaphobacillus</taxon>
    </lineage>
</organism>
<gene>
    <name evidence="2" type="ORF">SAMN05428946_0825</name>
</gene>
<keyword evidence="1" id="KW-1133">Transmembrane helix</keyword>
<evidence type="ECO:0000313" key="3">
    <source>
        <dbReference type="Proteomes" id="UP000187550"/>
    </source>
</evidence>
<reference evidence="3" key="1">
    <citation type="submission" date="2017-01" db="EMBL/GenBank/DDBJ databases">
        <authorList>
            <person name="Varghese N."/>
            <person name="Submissions S."/>
        </authorList>
    </citation>
    <scope>NUCLEOTIDE SEQUENCE [LARGE SCALE GENOMIC DNA]</scope>
    <source>
        <strain evidence="3">MNA4</strain>
    </source>
</reference>
<dbReference type="Proteomes" id="UP000187550">
    <property type="component" value="Unassembled WGS sequence"/>
</dbReference>
<dbReference type="InterPro" id="IPR011989">
    <property type="entry name" value="ARM-like"/>
</dbReference>
<feature type="transmembrane region" description="Helical" evidence="1">
    <location>
        <begin position="6"/>
        <end position="29"/>
    </location>
</feature>
<sequence length="325" mass="37690">MTGLPIGWVLGGVVFLLLLLAVLTAYLFIARAAEEKRGRRAAAYLERNTAAWFRHLRGLEPAGEELIPKDRGEAAAVEEVFRSYLNNVTGEAIRERIRVFSNRHLSSYYRKKLSSRNWSDRMNALYRIHDFGVDSLAEDCRALGNREVSRDEQFQLLLIDLAFRPDGFVERNIHRNGQISEVENKELLFRMPEDVFHETARRLDELANDTKYALIDVLGMKQDIYWLPFLEKQLDSNDQELRIRALRAIDALGIRTPDPILDQAVFSPVWQERFIASRMIRRLPEKKALQYAEVLAGDESWLVREELRGLGPALERRRLEKEAVR</sequence>
<evidence type="ECO:0000256" key="1">
    <source>
        <dbReference type="SAM" id="Phobius"/>
    </source>
</evidence>
<evidence type="ECO:0008006" key="4">
    <source>
        <dbReference type="Google" id="ProtNLM"/>
    </source>
</evidence>
<dbReference type="InterPro" id="IPR016024">
    <property type="entry name" value="ARM-type_fold"/>
</dbReference>
<dbReference type="RefSeq" id="WP_144264283.1">
    <property type="nucleotide sequence ID" value="NZ_FTPL01000001.1"/>
</dbReference>
<protein>
    <recommendedName>
        <fullName evidence="4">HEAT repeat-containing protein</fullName>
    </recommendedName>
</protein>
<dbReference type="OrthoDB" id="2112914at2"/>
<dbReference type="SUPFAM" id="SSF48371">
    <property type="entry name" value="ARM repeat"/>
    <property type="match status" value="1"/>
</dbReference>